<protein>
    <submittedName>
        <fullName evidence="2">Uncharacterized protein</fullName>
    </submittedName>
</protein>
<proteinExistence type="predicted"/>
<dbReference type="Proteomes" id="UP000824540">
    <property type="component" value="Unassembled WGS sequence"/>
</dbReference>
<organism evidence="2 3">
    <name type="scientific">Albula glossodonta</name>
    <name type="common">roundjaw bonefish</name>
    <dbReference type="NCBI Taxonomy" id="121402"/>
    <lineage>
        <taxon>Eukaryota</taxon>
        <taxon>Metazoa</taxon>
        <taxon>Chordata</taxon>
        <taxon>Craniata</taxon>
        <taxon>Vertebrata</taxon>
        <taxon>Euteleostomi</taxon>
        <taxon>Actinopterygii</taxon>
        <taxon>Neopterygii</taxon>
        <taxon>Teleostei</taxon>
        <taxon>Albuliformes</taxon>
        <taxon>Albulidae</taxon>
        <taxon>Albula</taxon>
    </lineage>
</organism>
<name>A0A8T2MWW0_9TELE</name>
<comment type="caution">
    <text evidence="2">The sequence shown here is derived from an EMBL/GenBank/DDBJ whole genome shotgun (WGS) entry which is preliminary data.</text>
</comment>
<reference evidence="2" key="1">
    <citation type="thesis" date="2021" institute="BYU ScholarsArchive" country="Provo, UT, USA">
        <title>Applications of and Algorithms for Genome Assembly and Genomic Analyses with an Emphasis on Marine Teleosts.</title>
        <authorList>
            <person name="Pickett B.D."/>
        </authorList>
    </citation>
    <scope>NUCLEOTIDE SEQUENCE</scope>
    <source>
        <strain evidence="2">HI-2016</strain>
    </source>
</reference>
<accession>A0A8T2MWW0</accession>
<evidence type="ECO:0000313" key="3">
    <source>
        <dbReference type="Proteomes" id="UP000824540"/>
    </source>
</evidence>
<dbReference type="EMBL" id="JAFBMS010000261">
    <property type="protein sequence ID" value="KAG9332076.1"/>
    <property type="molecule type" value="Genomic_DNA"/>
</dbReference>
<feature type="region of interest" description="Disordered" evidence="1">
    <location>
        <begin position="99"/>
        <end position="119"/>
    </location>
</feature>
<dbReference type="AlphaFoldDB" id="A0A8T2MWW0"/>
<gene>
    <name evidence="2" type="ORF">JZ751_016142</name>
</gene>
<sequence>MLFSLVQECSRSEYVTGAVFSLLYFMNQATVWELSSPIGRTDYRGGLWDTTQFCLYFVLFLPDMSLLSEFHQKGLREDDCFFFGFVSASSLRNATAATQSRTTGKIRKGRRRNYRAQQS</sequence>
<evidence type="ECO:0000313" key="2">
    <source>
        <dbReference type="EMBL" id="KAG9332076.1"/>
    </source>
</evidence>
<evidence type="ECO:0000256" key="1">
    <source>
        <dbReference type="SAM" id="MobiDB-lite"/>
    </source>
</evidence>
<feature type="compositionally biased region" description="Basic residues" evidence="1">
    <location>
        <begin position="104"/>
        <end position="119"/>
    </location>
</feature>
<keyword evidence="3" id="KW-1185">Reference proteome</keyword>